<dbReference type="Proteomes" id="UP000230000">
    <property type="component" value="Unassembled WGS sequence"/>
</dbReference>
<dbReference type="PANTHER" id="PTHR45947:SF3">
    <property type="entry name" value="SULFOQUINOVOSYL TRANSFERASE SQD2"/>
    <property type="match status" value="1"/>
</dbReference>
<keyword evidence="2" id="KW-0808">Transferase</keyword>
<accession>A0A2M9CS05</accession>
<dbReference type="OrthoDB" id="9790710at2"/>
<dbReference type="PANTHER" id="PTHR45947">
    <property type="entry name" value="SULFOQUINOVOSYL TRANSFERASE SQD2"/>
    <property type="match status" value="1"/>
</dbReference>
<feature type="domain" description="Glycosyl transferase family 1" evidence="1">
    <location>
        <begin position="203"/>
        <end position="372"/>
    </location>
</feature>
<reference evidence="2 3" key="1">
    <citation type="submission" date="2017-11" db="EMBL/GenBank/DDBJ databases">
        <title>Genomic Encyclopedia of Archaeal and Bacterial Type Strains, Phase II (KMG-II): From Individual Species to Whole Genera.</title>
        <authorList>
            <person name="Goeker M."/>
        </authorList>
    </citation>
    <scope>NUCLEOTIDE SEQUENCE [LARGE SCALE GENOMIC DNA]</scope>
    <source>
        <strain evidence="2 3">DSM 27268</strain>
    </source>
</reference>
<dbReference type="EMBL" id="PGFG01000001">
    <property type="protein sequence ID" value="PJJ74684.1"/>
    <property type="molecule type" value="Genomic_DNA"/>
</dbReference>
<gene>
    <name evidence="2" type="ORF">BXY57_0246</name>
</gene>
<sequence length="398" mass="46330">MRLAVVITHPIQYYAPLFQLLNRQDNLQLKVFYTWSQAQQGVFDAGFQKTIRWDIPLLTGYDYSFIPNTASKPGCNHFMGIQNPSLIPDIHKWKPDAVWVIGWNYQSHLRLMRACKKYRIPVYFSGDSTLLDEKPGLHRLMRRMFLRWVYRHVDYALYAGQHNRAYFLAHGLKPHQLIYAPHAVDNERFADEDGRYMQQALAWRKQMGIEQHDCVFLFAGKLVPKKNPMLLLQAFQHLRNSPTHLVFVGNGVLEQSLKKQVMPDSWLAVHVHFMPFQNQSIMPAVYRMGDVFVLPSQGPGETWGLAVNEAMACGIPVIVSNRVGCAPDLVIEGKTGWVFEAGKIERLAEIMKQIVRMYQHEPYHLKQIGNQAYQHIQRFSFHQVTDNFIRNMQSERYE</sequence>
<dbReference type="RefSeq" id="WP_157853708.1">
    <property type="nucleotide sequence ID" value="NZ_PGFG01000001.1"/>
</dbReference>
<name>A0A2M9CS05_9BACT</name>
<evidence type="ECO:0000313" key="2">
    <source>
        <dbReference type="EMBL" id="PJJ74684.1"/>
    </source>
</evidence>
<evidence type="ECO:0000313" key="3">
    <source>
        <dbReference type="Proteomes" id="UP000230000"/>
    </source>
</evidence>
<evidence type="ECO:0000259" key="1">
    <source>
        <dbReference type="Pfam" id="PF00534"/>
    </source>
</evidence>
<proteinExistence type="predicted"/>
<dbReference type="InterPro" id="IPR001296">
    <property type="entry name" value="Glyco_trans_1"/>
</dbReference>
<dbReference type="SUPFAM" id="SSF53756">
    <property type="entry name" value="UDP-Glycosyltransferase/glycogen phosphorylase"/>
    <property type="match status" value="1"/>
</dbReference>
<keyword evidence="3" id="KW-1185">Reference proteome</keyword>
<dbReference type="CDD" id="cd03801">
    <property type="entry name" value="GT4_PimA-like"/>
    <property type="match status" value="1"/>
</dbReference>
<dbReference type="InterPro" id="IPR050194">
    <property type="entry name" value="Glycosyltransferase_grp1"/>
</dbReference>
<organism evidence="2 3">
    <name type="scientific">Thermoflavifilum aggregans</name>
    <dbReference type="NCBI Taxonomy" id="454188"/>
    <lineage>
        <taxon>Bacteria</taxon>
        <taxon>Pseudomonadati</taxon>
        <taxon>Bacteroidota</taxon>
        <taxon>Chitinophagia</taxon>
        <taxon>Chitinophagales</taxon>
        <taxon>Chitinophagaceae</taxon>
        <taxon>Thermoflavifilum</taxon>
    </lineage>
</organism>
<protein>
    <submittedName>
        <fullName evidence="2">Glycosyltransferase involved in cell wall biosynthesis</fullName>
    </submittedName>
</protein>
<dbReference type="GO" id="GO:0016757">
    <property type="term" value="F:glycosyltransferase activity"/>
    <property type="evidence" value="ECO:0007669"/>
    <property type="project" value="InterPro"/>
</dbReference>
<comment type="caution">
    <text evidence="2">The sequence shown here is derived from an EMBL/GenBank/DDBJ whole genome shotgun (WGS) entry which is preliminary data.</text>
</comment>
<dbReference type="Pfam" id="PF00534">
    <property type="entry name" value="Glycos_transf_1"/>
    <property type="match status" value="1"/>
</dbReference>
<dbReference type="Gene3D" id="3.40.50.2000">
    <property type="entry name" value="Glycogen Phosphorylase B"/>
    <property type="match status" value="2"/>
</dbReference>
<dbReference type="AlphaFoldDB" id="A0A2M9CS05"/>